<evidence type="ECO:0000313" key="10">
    <source>
        <dbReference type="Proteomes" id="UP000298390"/>
    </source>
</evidence>
<dbReference type="AlphaFoldDB" id="A0A4Y9XQT5"/>
<dbReference type="SUPFAM" id="SSF53448">
    <property type="entry name" value="Nucleotide-diphospho-sugar transferases"/>
    <property type="match status" value="1"/>
</dbReference>
<dbReference type="GO" id="GO:0015020">
    <property type="term" value="F:glucuronosyltransferase activity"/>
    <property type="evidence" value="ECO:0007669"/>
    <property type="project" value="TreeGrafter"/>
</dbReference>
<dbReference type="STRING" id="34475.A0A4Y9XQT5"/>
<dbReference type="PANTHER" id="PTHR12270:SF25">
    <property type="entry name" value="GLYCOSYLTRANSFERASE-LIKE PROTEIN LARGE"/>
    <property type="match status" value="1"/>
</dbReference>
<evidence type="ECO:0000256" key="3">
    <source>
        <dbReference type="ARBA" id="ARBA00022968"/>
    </source>
</evidence>
<evidence type="ECO:0000256" key="1">
    <source>
        <dbReference type="ARBA" id="ARBA00004606"/>
    </source>
</evidence>
<dbReference type="GO" id="GO:0016020">
    <property type="term" value="C:membrane"/>
    <property type="evidence" value="ECO:0007669"/>
    <property type="project" value="UniProtKB-SubCell"/>
</dbReference>
<comment type="caution">
    <text evidence="9">The sequence shown here is derived from an EMBL/GenBank/DDBJ whole genome shotgun (WGS) entry which is preliminary data.</text>
</comment>
<keyword evidence="4 8" id="KW-1133">Transmembrane helix</keyword>
<evidence type="ECO:0000313" key="9">
    <source>
        <dbReference type="EMBL" id="TFY52445.1"/>
    </source>
</evidence>
<gene>
    <name evidence="9" type="ORF">EVJ58_g10014</name>
</gene>
<dbReference type="Proteomes" id="UP000298390">
    <property type="component" value="Unassembled WGS sequence"/>
</dbReference>
<evidence type="ECO:0000256" key="6">
    <source>
        <dbReference type="ARBA" id="ARBA00023180"/>
    </source>
</evidence>
<evidence type="ECO:0000256" key="5">
    <source>
        <dbReference type="ARBA" id="ARBA00023136"/>
    </source>
</evidence>
<evidence type="ECO:0000256" key="4">
    <source>
        <dbReference type="ARBA" id="ARBA00022989"/>
    </source>
</evidence>
<protein>
    <recommendedName>
        <fullName evidence="11">Glycosyltransferase family 8 protein</fullName>
    </recommendedName>
</protein>
<evidence type="ECO:0008006" key="11">
    <source>
        <dbReference type="Google" id="ProtNLM"/>
    </source>
</evidence>
<dbReference type="Gene3D" id="3.90.550.10">
    <property type="entry name" value="Spore Coat Polysaccharide Biosynthesis Protein SpsA, Chain A"/>
    <property type="match status" value="1"/>
</dbReference>
<organism evidence="9 10">
    <name type="scientific">Rhodofomes roseus</name>
    <dbReference type="NCBI Taxonomy" id="34475"/>
    <lineage>
        <taxon>Eukaryota</taxon>
        <taxon>Fungi</taxon>
        <taxon>Dikarya</taxon>
        <taxon>Basidiomycota</taxon>
        <taxon>Agaricomycotina</taxon>
        <taxon>Agaricomycetes</taxon>
        <taxon>Polyporales</taxon>
        <taxon>Rhodofomes</taxon>
    </lineage>
</organism>
<evidence type="ECO:0000256" key="8">
    <source>
        <dbReference type="SAM" id="Phobius"/>
    </source>
</evidence>
<dbReference type="InterPro" id="IPR029044">
    <property type="entry name" value="Nucleotide-diphossugar_trans"/>
</dbReference>
<feature type="transmembrane region" description="Helical" evidence="8">
    <location>
        <begin position="39"/>
        <end position="56"/>
    </location>
</feature>
<dbReference type="GO" id="GO:0035269">
    <property type="term" value="P:protein O-linked glycosylation via mannose"/>
    <property type="evidence" value="ECO:0007669"/>
    <property type="project" value="TreeGrafter"/>
</dbReference>
<reference evidence="9 10" key="1">
    <citation type="submission" date="2019-01" db="EMBL/GenBank/DDBJ databases">
        <title>Genome sequencing of the rare red list fungi Fomitopsis rosea.</title>
        <authorList>
            <person name="Buettner E."/>
            <person name="Kellner H."/>
        </authorList>
    </citation>
    <scope>NUCLEOTIDE SEQUENCE [LARGE SCALE GENOMIC DNA]</scope>
    <source>
        <strain evidence="9 10">DSM 105464</strain>
    </source>
</reference>
<evidence type="ECO:0000256" key="2">
    <source>
        <dbReference type="ARBA" id="ARBA00022692"/>
    </source>
</evidence>
<name>A0A4Y9XQT5_9APHY</name>
<dbReference type="PANTHER" id="PTHR12270">
    <property type="entry name" value="GLYCOSYLTRANSFERASE-RELATED"/>
    <property type="match status" value="1"/>
</dbReference>
<dbReference type="EMBL" id="SEKV01000975">
    <property type="protein sequence ID" value="TFY52445.1"/>
    <property type="molecule type" value="Genomic_DNA"/>
</dbReference>
<keyword evidence="2 8" id="KW-0812">Transmembrane</keyword>
<dbReference type="GO" id="GO:0042285">
    <property type="term" value="F:xylosyltransferase activity"/>
    <property type="evidence" value="ECO:0007669"/>
    <property type="project" value="TreeGrafter"/>
</dbReference>
<keyword evidence="3" id="KW-0735">Signal-anchor</keyword>
<evidence type="ECO:0000256" key="7">
    <source>
        <dbReference type="SAM" id="MobiDB-lite"/>
    </source>
</evidence>
<accession>A0A4Y9XQT5</accession>
<keyword evidence="6" id="KW-0325">Glycoprotein</keyword>
<keyword evidence="5 8" id="KW-0472">Membrane</keyword>
<feature type="region of interest" description="Disordered" evidence="7">
    <location>
        <begin position="1"/>
        <end position="25"/>
    </location>
</feature>
<dbReference type="InterPro" id="IPR051292">
    <property type="entry name" value="Xyl/GlcA_transferase"/>
</dbReference>
<sequence>MSFQRSYLDPSPDLSTPPPSPWRARAEHIRRRPIRLRQAAFLLTAFTILCTFVYLSRHRQSDSYTYDDWIVIADRRVPLQSLQEPNLPLPAQNGHDHRPQHVPGRTPQLIEDHAIRPQVDVSKLDHSDTHADAVAVAAPAPAPEPIVFSLIMFSEDSANEGAILMKSILMYTSKPVEFHVICDEGAQAYLEKRIRLITRPTRNILVRFYRLTFDDMKRRIEREGAIVSDHSAGTPGLMKLFIHEILPESVSRAVFIDTDAFFITDPALLWDRFSSFKPDTAVSMPYHPDQSNEGWHHANRICSCIMLLDLARLRKFRLMDSSAYRAAGAPALAPAAFEAMFGAPGDDGKYEGVKLGDQGYWWAITSQMPKVFEHLSYDWEMSSCLMDMYGTGLGDDARGLEEEGRRQVHTLDTPQEGETVLPKMLHFNCLDGAPNYYEWDGWSDPQNSLGQRWQHAVKYHAGFKWLWLNAHKPMGTLTIETQEKVVFADELFAQRQAVGPRESA</sequence>
<comment type="subcellular location">
    <subcellularLocation>
        <location evidence="1">Membrane</location>
        <topology evidence="1">Single-pass type II membrane protein</topology>
    </subcellularLocation>
</comment>
<proteinExistence type="predicted"/>